<dbReference type="Pfam" id="PF00135">
    <property type="entry name" value="COesterase"/>
    <property type="match status" value="1"/>
</dbReference>
<keyword evidence="6" id="KW-1185">Reference proteome</keyword>
<evidence type="ECO:0000259" key="4">
    <source>
        <dbReference type="Pfam" id="PF00135"/>
    </source>
</evidence>
<dbReference type="EMBL" id="CM032191">
    <property type="protein sequence ID" value="KAG7085378.1"/>
    <property type="molecule type" value="Genomic_DNA"/>
</dbReference>
<gene>
    <name evidence="5" type="ORF">E1B28_002941</name>
</gene>
<dbReference type="GO" id="GO:0016787">
    <property type="term" value="F:hydrolase activity"/>
    <property type="evidence" value="ECO:0007669"/>
    <property type="project" value="UniProtKB-KW"/>
</dbReference>
<dbReference type="InterPro" id="IPR029058">
    <property type="entry name" value="AB_hydrolase_fold"/>
</dbReference>
<dbReference type="EC" id="3.1.1.-" evidence="3"/>
<accession>A0A9P7RM05</accession>
<evidence type="ECO:0000256" key="2">
    <source>
        <dbReference type="ARBA" id="ARBA00022801"/>
    </source>
</evidence>
<proteinExistence type="inferred from homology"/>
<comment type="similarity">
    <text evidence="1 3">Belongs to the type-B carboxylesterase/lipase family.</text>
</comment>
<name>A0A9P7RM05_9AGAR</name>
<dbReference type="KEGG" id="more:E1B28_002941"/>
<dbReference type="InterPro" id="IPR002018">
    <property type="entry name" value="CarbesteraseB"/>
</dbReference>
<dbReference type="AlphaFoldDB" id="A0A9P7RM05"/>
<dbReference type="InterPro" id="IPR019826">
    <property type="entry name" value="Carboxylesterase_B_AS"/>
</dbReference>
<dbReference type="Proteomes" id="UP001049176">
    <property type="component" value="Chromosome 11"/>
</dbReference>
<protein>
    <recommendedName>
        <fullName evidence="3">Carboxylic ester hydrolase</fullName>
        <ecNumber evidence="3">3.1.1.-</ecNumber>
    </recommendedName>
</protein>
<evidence type="ECO:0000256" key="1">
    <source>
        <dbReference type="ARBA" id="ARBA00005964"/>
    </source>
</evidence>
<dbReference type="PROSITE" id="PS00122">
    <property type="entry name" value="CARBOXYLESTERASE_B_1"/>
    <property type="match status" value="1"/>
</dbReference>
<feature type="domain" description="Carboxylesterase type B" evidence="4">
    <location>
        <begin position="21"/>
        <end position="469"/>
    </location>
</feature>
<evidence type="ECO:0000313" key="6">
    <source>
        <dbReference type="Proteomes" id="UP001049176"/>
    </source>
</evidence>
<sequence length="517" mass="57910">MTPLPNTHLHDELAQSKDRITVDTKYGTVKGRRARNGAGVFLEVPYALPPARWEDPKALPEGHKYEEGKEYIREARYCAQPKNDGQAEGKEFEDKVGFGAPSENPLFLNIVIPPSFLNTSSPLLPVQVYIHGGFLQFGSPHGLGHQAQYLCARQGKQVVRVDIGYRLSVFGFLASKEQGLTGNYGFKDQWVALQWTRDNIRSFGGDPENVQVIGLSAGAHSVHQLLHHASHLPDGQPAPFVSAIMQSNAIAFTPKTPAEYQSQYNALCTAVGLDPSDPSTLGTLKDPTKVPASKLCELIENDNLGEVYHGTFRGAFDASWVPVDTDMMEYQRSGGLARNLLRKGVRHAVIGDLTEEWYLYSIAHEPIKTKEDVKANLMRYYRKSEVDSMMVGREESTQGGWQRTFGEILSDWQVHLPVRKFAADMIKAGFPVLRYLIKWTPEAGREAVEGYVTHGTDYSIWHYRLPVLEQGDVQIADAWLDRIDEELGKIDKREDLASMRVLTLKEDKTIEWDADAI</sequence>
<reference evidence="5" key="1">
    <citation type="journal article" date="2021" name="Genome Biol. Evol.">
        <title>The assembled and annotated genome of the fairy-ring fungus Marasmius oreades.</title>
        <authorList>
            <person name="Hiltunen M."/>
            <person name="Ament-Velasquez S.L."/>
            <person name="Johannesson H."/>
        </authorList>
    </citation>
    <scope>NUCLEOTIDE SEQUENCE</scope>
    <source>
        <strain evidence="5">03SP1</strain>
    </source>
</reference>
<dbReference type="PANTHER" id="PTHR43142:SF1">
    <property type="entry name" value="CARBOXYLIC ESTER HYDROLASE"/>
    <property type="match status" value="1"/>
</dbReference>
<dbReference type="PANTHER" id="PTHR43142">
    <property type="entry name" value="CARBOXYLIC ESTER HYDROLASE"/>
    <property type="match status" value="1"/>
</dbReference>
<comment type="caution">
    <text evidence="5">The sequence shown here is derived from an EMBL/GenBank/DDBJ whole genome shotgun (WGS) entry which is preliminary data.</text>
</comment>
<dbReference type="SUPFAM" id="SSF53474">
    <property type="entry name" value="alpha/beta-Hydrolases"/>
    <property type="match status" value="1"/>
</dbReference>
<organism evidence="5 6">
    <name type="scientific">Marasmius oreades</name>
    <name type="common">fairy-ring Marasmius</name>
    <dbReference type="NCBI Taxonomy" id="181124"/>
    <lineage>
        <taxon>Eukaryota</taxon>
        <taxon>Fungi</taxon>
        <taxon>Dikarya</taxon>
        <taxon>Basidiomycota</taxon>
        <taxon>Agaricomycotina</taxon>
        <taxon>Agaricomycetes</taxon>
        <taxon>Agaricomycetidae</taxon>
        <taxon>Agaricales</taxon>
        <taxon>Marasmiineae</taxon>
        <taxon>Marasmiaceae</taxon>
        <taxon>Marasmius</taxon>
    </lineage>
</organism>
<dbReference type="OrthoDB" id="6846267at2759"/>
<evidence type="ECO:0000313" key="5">
    <source>
        <dbReference type="EMBL" id="KAG7085378.1"/>
    </source>
</evidence>
<keyword evidence="2 3" id="KW-0378">Hydrolase</keyword>
<evidence type="ECO:0000256" key="3">
    <source>
        <dbReference type="RuleBase" id="RU361235"/>
    </source>
</evidence>
<dbReference type="RefSeq" id="XP_043001849.1">
    <property type="nucleotide sequence ID" value="XM_043159895.1"/>
</dbReference>
<dbReference type="Gene3D" id="3.40.50.1820">
    <property type="entry name" value="alpha/beta hydrolase"/>
    <property type="match status" value="1"/>
</dbReference>
<dbReference type="GeneID" id="66072017"/>